<sequence>MRKKLFIFFVLVLLLGVSSTGFLAYNVTKSLLLANIKSNLKSESKLAVDYIKANGKKESFDAMAKEIKNKTGKRTTIIAYDGRVLGDSDSLVQSMKNHLNRPEIHQAWEKGEGTSVRLSETENKTMYYYALKFPFDGEEYILRLSVAFDDIKKLQFRYMNFVIITVIIGGILSSIFVYIYLDIFIRPIRELIRLATIIALGQYEKRVKINSRDEIGQLGHAFNLMAGRLQETILDLSDKRNKLISILTSMDDGVVVLDENEKILIINPSARKLFDIKGDVTGKYFIEVVRNHDMEKLIKIIPDEDVEININYPSHRILRVKSKRIINYDNHFGNLGVLLVIQDVTKIKMLEKMRSDFVANVSHELKTPLTSIKGFAETLMYVEDKATKEKFLNIINIEAERLTRLINDILILSELENRDVSINFEKINIKKSIEEVYYIMLPLARDKNIELKFNQPDNDVFISGDRDKFKQMMINLVDNAIKYTNNGGTVDIKFKEEDESIKIYVSDNGIGIPEEHLPRLFERFYRVDKARSRRLGGTGLGLAIVKHVVMLFNGKIDVKSKPGKGTTFIITLPLLKK</sequence>
<dbReference type="GO" id="GO:0000155">
    <property type="term" value="F:phosphorelay sensor kinase activity"/>
    <property type="evidence" value="ECO:0007669"/>
    <property type="project" value="InterPro"/>
</dbReference>
<keyword evidence="12" id="KW-1133">Transmembrane helix</keyword>
<dbReference type="InterPro" id="IPR050351">
    <property type="entry name" value="BphY/WalK/GraS-like"/>
</dbReference>
<dbReference type="GO" id="GO:0004721">
    <property type="term" value="F:phosphoprotein phosphatase activity"/>
    <property type="evidence" value="ECO:0007669"/>
    <property type="project" value="TreeGrafter"/>
</dbReference>
<dbReference type="SMART" id="SM00304">
    <property type="entry name" value="HAMP"/>
    <property type="match status" value="1"/>
</dbReference>
<dbReference type="PROSITE" id="PS50885">
    <property type="entry name" value="HAMP"/>
    <property type="match status" value="1"/>
</dbReference>
<evidence type="ECO:0000256" key="2">
    <source>
        <dbReference type="ARBA" id="ARBA00004236"/>
    </source>
</evidence>
<dbReference type="GO" id="GO:0005524">
    <property type="term" value="F:ATP binding"/>
    <property type="evidence" value="ECO:0007669"/>
    <property type="project" value="UniProtKB-KW"/>
</dbReference>
<keyword evidence="7" id="KW-0547">Nucleotide-binding</keyword>
<keyword evidence="9" id="KW-0067">ATP-binding</keyword>
<dbReference type="Pfam" id="PF02518">
    <property type="entry name" value="HATPase_c"/>
    <property type="match status" value="1"/>
</dbReference>
<dbReference type="Gene3D" id="6.10.340.10">
    <property type="match status" value="1"/>
</dbReference>
<dbReference type="InterPro" id="IPR003661">
    <property type="entry name" value="HisK_dim/P_dom"/>
</dbReference>
<dbReference type="NCBIfam" id="TIGR00229">
    <property type="entry name" value="sensory_box"/>
    <property type="match status" value="1"/>
</dbReference>
<dbReference type="GO" id="GO:0016036">
    <property type="term" value="P:cellular response to phosphate starvation"/>
    <property type="evidence" value="ECO:0007669"/>
    <property type="project" value="TreeGrafter"/>
</dbReference>
<evidence type="ECO:0000256" key="5">
    <source>
        <dbReference type="ARBA" id="ARBA00022553"/>
    </source>
</evidence>
<dbReference type="EMBL" id="SOAZ01000005">
    <property type="protein sequence ID" value="TDT61844.1"/>
    <property type="molecule type" value="Genomic_DNA"/>
</dbReference>
<dbReference type="PANTHER" id="PTHR45453:SF1">
    <property type="entry name" value="PHOSPHATE REGULON SENSOR PROTEIN PHOR"/>
    <property type="match status" value="1"/>
</dbReference>
<evidence type="ECO:0000313" key="16">
    <source>
        <dbReference type="Proteomes" id="UP000295325"/>
    </source>
</evidence>
<dbReference type="GO" id="GO:0006355">
    <property type="term" value="P:regulation of DNA-templated transcription"/>
    <property type="evidence" value="ECO:0007669"/>
    <property type="project" value="InterPro"/>
</dbReference>
<dbReference type="Pfam" id="PF00989">
    <property type="entry name" value="PAS"/>
    <property type="match status" value="1"/>
</dbReference>
<keyword evidence="12" id="KW-0812">Transmembrane</keyword>
<name>A0A4R7KU72_9CLOT</name>
<dbReference type="CDD" id="cd00075">
    <property type="entry name" value="HATPase"/>
    <property type="match status" value="1"/>
</dbReference>
<evidence type="ECO:0000313" key="15">
    <source>
        <dbReference type="EMBL" id="TDT61844.1"/>
    </source>
</evidence>
<dbReference type="Gene3D" id="3.30.565.10">
    <property type="entry name" value="Histidine kinase-like ATPase, C-terminal domain"/>
    <property type="match status" value="1"/>
</dbReference>
<dbReference type="PROSITE" id="PS50109">
    <property type="entry name" value="HIS_KIN"/>
    <property type="match status" value="1"/>
</dbReference>
<dbReference type="CDD" id="cd06225">
    <property type="entry name" value="HAMP"/>
    <property type="match status" value="1"/>
</dbReference>
<dbReference type="Gene3D" id="1.10.287.130">
    <property type="match status" value="1"/>
</dbReference>
<dbReference type="SUPFAM" id="SSF47384">
    <property type="entry name" value="Homodimeric domain of signal transducing histidine kinase"/>
    <property type="match status" value="1"/>
</dbReference>
<feature type="domain" description="HAMP" evidence="14">
    <location>
        <begin position="182"/>
        <end position="234"/>
    </location>
</feature>
<dbReference type="SUPFAM" id="SSF55785">
    <property type="entry name" value="PYP-like sensor domain (PAS domain)"/>
    <property type="match status" value="1"/>
</dbReference>
<accession>A0A4R7KU72</accession>
<keyword evidence="6" id="KW-0808">Transferase</keyword>
<evidence type="ECO:0000256" key="12">
    <source>
        <dbReference type="SAM" id="Phobius"/>
    </source>
</evidence>
<comment type="subcellular location">
    <subcellularLocation>
        <location evidence="2">Cell membrane</location>
    </subcellularLocation>
</comment>
<evidence type="ECO:0000256" key="7">
    <source>
        <dbReference type="ARBA" id="ARBA00022741"/>
    </source>
</evidence>
<dbReference type="InterPro" id="IPR003660">
    <property type="entry name" value="HAMP_dom"/>
</dbReference>
<evidence type="ECO:0000256" key="8">
    <source>
        <dbReference type="ARBA" id="ARBA00022777"/>
    </source>
</evidence>
<dbReference type="PANTHER" id="PTHR45453">
    <property type="entry name" value="PHOSPHATE REGULON SENSOR PROTEIN PHOR"/>
    <property type="match status" value="1"/>
</dbReference>
<dbReference type="InterPro" id="IPR005467">
    <property type="entry name" value="His_kinase_dom"/>
</dbReference>
<comment type="caution">
    <text evidence="15">The sequence shown here is derived from an EMBL/GenBank/DDBJ whole genome shotgun (WGS) entry which is preliminary data.</text>
</comment>
<evidence type="ECO:0000256" key="9">
    <source>
        <dbReference type="ARBA" id="ARBA00022840"/>
    </source>
</evidence>
<dbReference type="EC" id="2.7.13.3" evidence="3"/>
<organism evidence="15 16">
    <name type="scientific">Fonticella tunisiensis</name>
    <dbReference type="NCBI Taxonomy" id="1096341"/>
    <lineage>
        <taxon>Bacteria</taxon>
        <taxon>Bacillati</taxon>
        <taxon>Bacillota</taxon>
        <taxon>Clostridia</taxon>
        <taxon>Eubacteriales</taxon>
        <taxon>Clostridiaceae</taxon>
        <taxon>Fonticella</taxon>
    </lineage>
</organism>
<dbReference type="InterPro" id="IPR031967">
    <property type="entry name" value="PhoR_single_Cache-like_dom"/>
</dbReference>
<dbReference type="InterPro" id="IPR004358">
    <property type="entry name" value="Sig_transdc_His_kin-like_C"/>
</dbReference>
<dbReference type="InterPro" id="IPR013767">
    <property type="entry name" value="PAS_fold"/>
</dbReference>
<evidence type="ECO:0000256" key="3">
    <source>
        <dbReference type="ARBA" id="ARBA00012438"/>
    </source>
</evidence>
<dbReference type="InterPro" id="IPR036890">
    <property type="entry name" value="HATPase_C_sf"/>
</dbReference>
<dbReference type="FunFam" id="1.10.287.130:FF:000008">
    <property type="entry name" value="Two-component sensor histidine kinase"/>
    <property type="match status" value="1"/>
</dbReference>
<evidence type="ECO:0000256" key="11">
    <source>
        <dbReference type="ARBA" id="ARBA00023136"/>
    </source>
</evidence>
<dbReference type="Gene3D" id="3.30.450.20">
    <property type="entry name" value="PAS domain"/>
    <property type="match status" value="1"/>
</dbReference>
<keyword evidence="5" id="KW-0597">Phosphoprotein</keyword>
<keyword evidence="11 12" id="KW-0472">Membrane</keyword>
<dbReference type="Pfam" id="PF00512">
    <property type="entry name" value="HisKA"/>
    <property type="match status" value="1"/>
</dbReference>
<dbReference type="NCBIfam" id="NF046044">
    <property type="entry name" value="PnpS"/>
    <property type="match status" value="1"/>
</dbReference>
<dbReference type="Pfam" id="PF16736">
    <property type="entry name" value="sCache_like"/>
    <property type="match status" value="1"/>
</dbReference>
<dbReference type="FunFam" id="3.30.565.10:FF:000006">
    <property type="entry name" value="Sensor histidine kinase WalK"/>
    <property type="match status" value="1"/>
</dbReference>
<dbReference type="SMART" id="SM00091">
    <property type="entry name" value="PAS"/>
    <property type="match status" value="1"/>
</dbReference>
<protein>
    <recommendedName>
        <fullName evidence="3">histidine kinase</fullName>
        <ecNumber evidence="3">2.7.13.3</ecNumber>
    </recommendedName>
</protein>
<dbReference type="RefSeq" id="WP_133627481.1">
    <property type="nucleotide sequence ID" value="NZ_SOAZ01000005.1"/>
</dbReference>
<dbReference type="InterPro" id="IPR000014">
    <property type="entry name" value="PAS"/>
</dbReference>
<evidence type="ECO:0000256" key="10">
    <source>
        <dbReference type="ARBA" id="ARBA00023012"/>
    </source>
</evidence>
<dbReference type="InterPro" id="IPR003594">
    <property type="entry name" value="HATPase_dom"/>
</dbReference>
<dbReference type="GO" id="GO:0005886">
    <property type="term" value="C:plasma membrane"/>
    <property type="evidence" value="ECO:0007669"/>
    <property type="project" value="UniProtKB-SubCell"/>
</dbReference>
<dbReference type="SMART" id="SM00387">
    <property type="entry name" value="HATPase_c"/>
    <property type="match status" value="1"/>
</dbReference>
<dbReference type="InterPro" id="IPR036097">
    <property type="entry name" value="HisK_dim/P_sf"/>
</dbReference>
<keyword evidence="8 15" id="KW-0418">Kinase</keyword>
<evidence type="ECO:0000259" key="13">
    <source>
        <dbReference type="PROSITE" id="PS50109"/>
    </source>
</evidence>
<dbReference type="SUPFAM" id="SSF158472">
    <property type="entry name" value="HAMP domain-like"/>
    <property type="match status" value="1"/>
</dbReference>
<keyword evidence="16" id="KW-1185">Reference proteome</keyword>
<dbReference type="SMART" id="SM00388">
    <property type="entry name" value="HisKA"/>
    <property type="match status" value="1"/>
</dbReference>
<dbReference type="SUPFAM" id="SSF55874">
    <property type="entry name" value="ATPase domain of HSP90 chaperone/DNA topoisomerase II/histidine kinase"/>
    <property type="match status" value="1"/>
</dbReference>
<dbReference type="CDD" id="cd00082">
    <property type="entry name" value="HisKA"/>
    <property type="match status" value="1"/>
</dbReference>
<dbReference type="Pfam" id="PF00672">
    <property type="entry name" value="HAMP"/>
    <property type="match status" value="1"/>
</dbReference>
<gene>
    <name evidence="15" type="ORF">EDD71_10522</name>
</gene>
<feature type="domain" description="Histidine kinase" evidence="13">
    <location>
        <begin position="360"/>
        <end position="576"/>
    </location>
</feature>
<evidence type="ECO:0000256" key="4">
    <source>
        <dbReference type="ARBA" id="ARBA00022475"/>
    </source>
</evidence>
<keyword evidence="4" id="KW-1003">Cell membrane</keyword>
<proteinExistence type="predicted"/>
<evidence type="ECO:0000256" key="6">
    <source>
        <dbReference type="ARBA" id="ARBA00022679"/>
    </source>
</evidence>
<comment type="catalytic activity">
    <reaction evidence="1">
        <text>ATP + protein L-histidine = ADP + protein N-phospho-L-histidine.</text>
        <dbReference type="EC" id="2.7.13.3"/>
    </reaction>
</comment>
<dbReference type="Proteomes" id="UP000295325">
    <property type="component" value="Unassembled WGS sequence"/>
</dbReference>
<reference evidence="15 16" key="1">
    <citation type="submission" date="2019-03" db="EMBL/GenBank/DDBJ databases">
        <title>Genomic Encyclopedia of Type Strains, Phase IV (KMG-IV): sequencing the most valuable type-strain genomes for metagenomic binning, comparative biology and taxonomic classification.</title>
        <authorList>
            <person name="Goeker M."/>
        </authorList>
    </citation>
    <scope>NUCLEOTIDE SEQUENCE [LARGE SCALE GENOMIC DNA]</scope>
    <source>
        <strain evidence="15 16">DSM 24455</strain>
    </source>
</reference>
<dbReference type="AlphaFoldDB" id="A0A4R7KU72"/>
<feature type="transmembrane region" description="Helical" evidence="12">
    <location>
        <begin position="158"/>
        <end position="181"/>
    </location>
</feature>
<dbReference type="OrthoDB" id="9813151at2"/>
<dbReference type="PRINTS" id="PR00344">
    <property type="entry name" value="BCTRLSENSOR"/>
</dbReference>
<evidence type="ECO:0000256" key="1">
    <source>
        <dbReference type="ARBA" id="ARBA00000085"/>
    </source>
</evidence>
<evidence type="ECO:0000259" key="14">
    <source>
        <dbReference type="PROSITE" id="PS50885"/>
    </source>
</evidence>
<dbReference type="CDD" id="cd00130">
    <property type="entry name" value="PAS"/>
    <property type="match status" value="1"/>
</dbReference>
<keyword evidence="10" id="KW-0902">Two-component regulatory system</keyword>
<dbReference type="InterPro" id="IPR035965">
    <property type="entry name" value="PAS-like_dom_sf"/>
</dbReference>